<keyword evidence="1" id="KW-1133">Transmembrane helix</keyword>
<feature type="transmembrane region" description="Helical" evidence="1">
    <location>
        <begin position="141"/>
        <end position="163"/>
    </location>
</feature>
<sequence>MKLNDQQRSSRLIRLATVGVVLYGTVAPVLTIYRVATLPIDTVRVLPALIFTVCYLPPHIRNVLFAARGERPPRSLWTLGVMAALIIGAIPVAGIDWLGALYALAASVLLVIPPPLSFFTFAGVAAALVPLASGSGHLEWAISLVLDALFFALSLALLTWVIATARQLHEARLELAEQAAVRERIRIDRDVRRTVGVELEAIIEQGARAATLTGDPDAADAELRALALRSRATLTAVRRRVARGLSARGGDR</sequence>
<evidence type="ECO:0000313" key="2">
    <source>
        <dbReference type="EMBL" id="MBP2179414.1"/>
    </source>
</evidence>
<evidence type="ECO:0000256" key="1">
    <source>
        <dbReference type="SAM" id="Phobius"/>
    </source>
</evidence>
<feature type="transmembrane region" description="Helical" evidence="1">
    <location>
        <begin position="101"/>
        <end position="129"/>
    </location>
</feature>
<evidence type="ECO:0008006" key="4">
    <source>
        <dbReference type="Google" id="ProtNLM"/>
    </source>
</evidence>
<dbReference type="RefSeq" id="WP_209663129.1">
    <property type="nucleotide sequence ID" value="NZ_JAGGMS010000001.1"/>
</dbReference>
<comment type="caution">
    <text evidence="2">The sequence shown here is derived from an EMBL/GenBank/DDBJ whole genome shotgun (WGS) entry which is preliminary data.</text>
</comment>
<evidence type="ECO:0000313" key="3">
    <source>
        <dbReference type="Proteomes" id="UP000741013"/>
    </source>
</evidence>
<dbReference type="EMBL" id="JAGGMS010000001">
    <property type="protein sequence ID" value="MBP2179414.1"/>
    <property type="molecule type" value="Genomic_DNA"/>
</dbReference>
<name>A0ABS4PJ17_9PSEU</name>
<feature type="transmembrane region" description="Helical" evidence="1">
    <location>
        <begin position="76"/>
        <end position="95"/>
    </location>
</feature>
<reference evidence="2 3" key="1">
    <citation type="submission" date="2021-03" db="EMBL/GenBank/DDBJ databases">
        <title>Sequencing the genomes of 1000 actinobacteria strains.</title>
        <authorList>
            <person name="Klenk H.-P."/>
        </authorList>
    </citation>
    <scope>NUCLEOTIDE SEQUENCE [LARGE SCALE GENOMIC DNA]</scope>
    <source>
        <strain evidence="2 3">DSM 45510</strain>
    </source>
</reference>
<organism evidence="2 3">
    <name type="scientific">Amycolatopsis magusensis</name>
    <dbReference type="NCBI Taxonomy" id="882444"/>
    <lineage>
        <taxon>Bacteria</taxon>
        <taxon>Bacillati</taxon>
        <taxon>Actinomycetota</taxon>
        <taxon>Actinomycetes</taxon>
        <taxon>Pseudonocardiales</taxon>
        <taxon>Pseudonocardiaceae</taxon>
        <taxon>Amycolatopsis</taxon>
    </lineage>
</organism>
<keyword evidence="1" id="KW-0812">Transmembrane</keyword>
<keyword evidence="1" id="KW-0472">Membrane</keyword>
<accession>A0ABS4PJ17</accession>
<proteinExistence type="predicted"/>
<keyword evidence="3" id="KW-1185">Reference proteome</keyword>
<gene>
    <name evidence="2" type="ORF">JOM49_000940</name>
</gene>
<protein>
    <recommendedName>
        <fullName evidence="4">Histidine kinase</fullName>
    </recommendedName>
</protein>
<dbReference type="Proteomes" id="UP000741013">
    <property type="component" value="Unassembled WGS sequence"/>
</dbReference>
<feature type="transmembrane region" description="Helical" evidence="1">
    <location>
        <begin position="12"/>
        <end position="33"/>
    </location>
</feature>